<dbReference type="AlphaFoldDB" id="A0A1C3WIU4"/>
<dbReference type="Pfam" id="PF08906">
    <property type="entry name" value="T6SS_Tdi1_C"/>
    <property type="match status" value="1"/>
</dbReference>
<evidence type="ECO:0000313" key="4">
    <source>
        <dbReference type="Proteomes" id="UP000199205"/>
    </source>
</evidence>
<feature type="domain" description="GAD-related" evidence="1">
    <location>
        <begin position="9"/>
        <end position="105"/>
    </location>
</feature>
<dbReference type="OrthoDB" id="7985367at2"/>
<dbReference type="InterPro" id="IPR014983">
    <property type="entry name" value="GAD-rel"/>
</dbReference>
<evidence type="ECO:0000259" key="1">
    <source>
        <dbReference type="Pfam" id="PF08887"/>
    </source>
</evidence>
<sequence>MKLSREAAEYIEDFGAPQLHVAFAKEEMHQLAGKFPEELIAFMSAFGRAVFQDGQIQICHPDDQNSVLTLIFGGDETFSHQNCHAYAYSAFGEIFCWHRDYGLTIVDIIAGSVTCRLLTKNLSRDANTDRTFITPFGTDADFYDVNDKPLFKRAVKKLGSLQIGECYGFVPALALGGSPELQYLKRLRSPEHFAIVAQTNDFNLVDVEGYGVSKVVRKIG</sequence>
<name>A0A1C3WIU4_9HYPH</name>
<accession>A0A1C3WIU4</accession>
<evidence type="ECO:0000313" key="3">
    <source>
        <dbReference type="EMBL" id="SCB39941.1"/>
    </source>
</evidence>
<dbReference type="Pfam" id="PF08887">
    <property type="entry name" value="GAD-like"/>
    <property type="match status" value="1"/>
</dbReference>
<evidence type="ECO:0000259" key="2">
    <source>
        <dbReference type="Pfam" id="PF08906"/>
    </source>
</evidence>
<protein>
    <recommendedName>
        <fullName evidence="5">DUF1851 domain-containing protein</fullName>
    </recommendedName>
</protein>
<feature type="domain" description="T6SS immunity protein Tdi1 C-terminal" evidence="2">
    <location>
        <begin position="131"/>
        <end position="198"/>
    </location>
</feature>
<dbReference type="InterPro" id="IPR015002">
    <property type="entry name" value="T6SS_Tdi1_C"/>
</dbReference>
<dbReference type="Proteomes" id="UP000199205">
    <property type="component" value="Unassembled WGS sequence"/>
</dbReference>
<dbReference type="RefSeq" id="WP_092574922.1">
    <property type="nucleotide sequence ID" value="NZ_FMAF01000012.1"/>
</dbReference>
<reference evidence="3 4" key="1">
    <citation type="submission" date="2016-08" db="EMBL/GenBank/DDBJ databases">
        <authorList>
            <person name="Seilhamer J.J."/>
        </authorList>
    </citation>
    <scope>NUCLEOTIDE SEQUENCE [LARGE SCALE GENOMIC DNA]</scope>
    <source>
        <strain evidence="3 4">P1-7</strain>
    </source>
</reference>
<dbReference type="EMBL" id="FMAF01000012">
    <property type="protein sequence ID" value="SCB39941.1"/>
    <property type="molecule type" value="Genomic_DNA"/>
</dbReference>
<organism evidence="3 4">
    <name type="scientific">Rhizobium lusitanum</name>
    <dbReference type="NCBI Taxonomy" id="293958"/>
    <lineage>
        <taxon>Bacteria</taxon>
        <taxon>Pseudomonadati</taxon>
        <taxon>Pseudomonadota</taxon>
        <taxon>Alphaproteobacteria</taxon>
        <taxon>Hyphomicrobiales</taxon>
        <taxon>Rhizobiaceae</taxon>
        <taxon>Rhizobium/Agrobacterium group</taxon>
        <taxon>Rhizobium</taxon>
    </lineage>
</organism>
<gene>
    <name evidence="3" type="ORF">GA0061101_11287</name>
</gene>
<proteinExistence type="predicted"/>
<evidence type="ECO:0008006" key="5">
    <source>
        <dbReference type="Google" id="ProtNLM"/>
    </source>
</evidence>